<sequence length="944" mass="98654">MILAVALLTLVTLTVALPFLDRFLGRRAGWLVGAVFAVLAVALLPAAAQVVAGDVVTWEQPWIPALGVDLRFRLDGLALLFTLVVLVVGALVKFYSARYFPPGSQGGLFTILTLFGLSMLGVVLADDLLVLYVSWELTTICSFLLIGRQGAEASAPAVRTVVITAAGGFALLVAVVLLWSATGTTRISAILTDTRWQENEGLTMAVMVLLLLAAFAKSAQLPLHFWLPDAMAASTPVSAYLHAATMVKAGVYLILRFSPAYSDDPRWQGALLTVGLLTAVYGAVLALSRHDLKEVLAYSTMSQLGLMMATAGLGTAEALVAVSVHVVAHALFKATLFMTAGIVEHESGSRDLRDLSGLRRSMPVTGAVAAVAAASLAGLPPLLGFVTKEKLFAGFAAAESDVLSWLGGGLAVTASALTFAYAYRFLTPYLGSRSRTAGEAHEAPALFLLGPVLGAVAGLWLGVRPGRLEDLAGRVGADVAGHETHTSLALWHGLAPELFMSLTALTVGALLCVAYRPVTGFLERRQAPVTGVGLFDRTTEGLTVLGRWVSAPTAGFGPARHLIPPLAVLGLFAVVVMPLDVLPHPAPVTRGTDWLMLVPVVAAVAGVVVVRSRMAVMVLTGVAGLMVGVWFLALGGADLALTQLLVEVLVIVVAVLVMRRLPRVFPRASRRQRWSAAGIAVLGGVLAGIATYALTGRRERSPAAEWYLRHTEAETKATNVVNVIITEFRALDTLGEVTVLGVAALSVVALCTTLGLPLAKAVRGPRRREVGRVLGDPEANAIMPRVTGQVLYPVIAALSGYLLLRGADLPGGGFIAGLVAGGGLALAYLAAPSERRVRIHLRFALAVAAGLLTALVAGLVGFSHGGFLVPLSHTLAVVDYTVSTALLFDAGIFVAVVGVVAAFLQSLGVEHDVPPRRADPHGLDESEPDHAVPADVARTTDGGS</sequence>
<feature type="compositionally biased region" description="Basic and acidic residues" evidence="10">
    <location>
        <begin position="915"/>
        <end position="932"/>
    </location>
</feature>
<feature type="domain" description="Na+/H+ antiporter MnhB subunit-related protein" evidence="14">
    <location>
        <begin position="784"/>
        <end position="901"/>
    </location>
</feature>
<feature type="region of interest" description="Disordered" evidence="10">
    <location>
        <begin position="915"/>
        <end position="944"/>
    </location>
</feature>
<evidence type="ECO:0000256" key="2">
    <source>
        <dbReference type="ARBA" id="ARBA00022448"/>
    </source>
</evidence>
<feature type="transmembrane region" description="Helical" evidence="11">
    <location>
        <begin position="737"/>
        <end position="759"/>
    </location>
</feature>
<dbReference type="Pfam" id="PF04039">
    <property type="entry name" value="MnhB"/>
    <property type="match status" value="1"/>
</dbReference>
<dbReference type="Pfam" id="PF00662">
    <property type="entry name" value="Proton_antipo_N"/>
    <property type="match status" value="1"/>
</dbReference>
<evidence type="ECO:0000256" key="4">
    <source>
        <dbReference type="ARBA" id="ARBA00022475"/>
    </source>
</evidence>
<feature type="transmembrane region" description="Helical" evidence="11">
    <location>
        <begin position="885"/>
        <end position="907"/>
    </location>
</feature>
<keyword evidence="4" id="KW-1003">Cell membrane</keyword>
<feature type="transmembrane region" description="Helical" evidence="11">
    <location>
        <begin position="28"/>
        <end position="56"/>
    </location>
</feature>
<feature type="transmembrane region" description="Helical" evidence="11">
    <location>
        <begin position="267"/>
        <end position="288"/>
    </location>
</feature>
<proteinExistence type="predicted"/>
<evidence type="ECO:0000256" key="6">
    <source>
        <dbReference type="ARBA" id="ARBA00022989"/>
    </source>
</evidence>
<evidence type="ECO:0000256" key="8">
    <source>
        <dbReference type="ARBA" id="ARBA00023136"/>
    </source>
</evidence>
<dbReference type="InterPro" id="IPR001516">
    <property type="entry name" value="Proton_antipo_N"/>
</dbReference>
<evidence type="ECO:0000259" key="15">
    <source>
        <dbReference type="Pfam" id="PF13244"/>
    </source>
</evidence>
<feature type="domain" description="MrpA C-terminal/MbhD" evidence="15">
    <location>
        <begin position="600"/>
        <end position="663"/>
    </location>
</feature>
<feature type="transmembrane region" description="Helical" evidence="11">
    <location>
        <begin position="615"/>
        <end position="634"/>
    </location>
</feature>
<feature type="transmembrane region" description="Helical" evidence="11">
    <location>
        <begin position="498"/>
        <end position="515"/>
    </location>
</feature>
<dbReference type="PANTHER" id="PTHR43373:SF1">
    <property type="entry name" value="NA(+)_H(+) ANTIPORTER SUBUNIT A"/>
    <property type="match status" value="1"/>
</dbReference>
<dbReference type="PRINTS" id="PR01434">
    <property type="entry name" value="NADHDHGNASE5"/>
</dbReference>
<feature type="transmembrane region" description="Helical" evidence="11">
    <location>
        <begin position="813"/>
        <end position="831"/>
    </location>
</feature>
<keyword evidence="7" id="KW-0406">Ion transport</keyword>
<keyword evidence="2" id="KW-0813">Transport</keyword>
<dbReference type="InterPro" id="IPR007182">
    <property type="entry name" value="MnhB"/>
</dbReference>
<keyword evidence="5 9" id="KW-0812">Transmembrane</keyword>
<evidence type="ECO:0000259" key="13">
    <source>
        <dbReference type="Pfam" id="PF00662"/>
    </source>
</evidence>
<keyword evidence="18" id="KW-1185">Reference proteome</keyword>
<evidence type="ECO:0000259" key="14">
    <source>
        <dbReference type="Pfam" id="PF04039"/>
    </source>
</evidence>
<keyword evidence="6 11" id="KW-1133">Transmembrane helix</keyword>
<feature type="domain" description="MrpA C-terminal/MbhE" evidence="16">
    <location>
        <begin position="673"/>
        <end position="753"/>
    </location>
</feature>
<feature type="transmembrane region" description="Helical" evidence="11">
    <location>
        <begin position="843"/>
        <end position="865"/>
    </location>
</feature>
<feature type="transmembrane region" description="Helical" evidence="11">
    <location>
        <begin position="594"/>
        <end position="610"/>
    </location>
</feature>
<name>A0ABT5U1S7_9MICO</name>
<feature type="domain" description="NADH:quinone oxidoreductase/Mrp antiporter transmembrane" evidence="12">
    <location>
        <begin position="125"/>
        <end position="407"/>
    </location>
</feature>
<feature type="transmembrane region" description="Helical" evidence="11">
    <location>
        <begin position="364"/>
        <end position="383"/>
    </location>
</feature>
<feature type="transmembrane region" description="Helical" evidence="11">
    <location>
        <begin position="237"/>
        <end position="255"/>
    </location>
</feature>
<evidence type="ECO:0000256" key="10">
    <source>
        <dbReference type="SAM" id="MobiDB-lite"/>
    </source>
</evidence>
<feature type="transmembrane region" description="Helical" evidence="11">
    <location>
        <begin position="444"/>
        <end position="463"/>
    </location>
</feature>
<dbReference type="Proteomes" id="UP001165561">
    <property type="component" value="Unassembled WGS sequence"/>
</dbReference>
<reference evidence="17" key="1">
    <citation type="submission" date="2023-02" db="EMBL/GenBank/DDBJ databases">
        <title>Georgenia sp.10Sc9-8, isolated from a soil sample collected from the Taklamakan desert.</title>
        <authorList>
            <person name="Liu S."/>
        </authorList>
    </citation>
    <scope>NUCLEOTIDE SEQUENCE</scope>
    <source>
        <strain evidence="17">10Sc9-8</strain>
    </source>
</reference>
<feature type="domain" description="NADH-Ubiquinone oxidoreductase (complex I) chain 5 N-terminal" evidence="13">
    <location>
        <begin position="63"/>
        <end position="99"/>
    </location>
</feature>
<protein>
    <submittedName>
        <fullName evidence="17">Proton-conducting transporter membrane subunit</fullName>
    </submittedName>
</protein>
<evidence type="ECO:0000256" key="11">
    <source>
        <dbReference type="SAM" id="Phobius"/>
    </source>
</evidence>
<gene>
    <name evidence="17" type="ORF">PU560_17190</name>
</gene>
<dbReference type="Pfam" id="PF20501">
    <property type="entry name" value="MbhE"/>
    <property type="match status" value="1"/>
</dbReference>
<evidence type="ECO:0000313" key="18">
    <source>
        <dbReference type="Proteomes" id="UP001165561"/>
    </source>
</evidence>
<dbReference type="InterPro" id="IPR050616">
    <property type="entry name" value="CPA3_Na-H_Antiporter_A"/>
</dbReference>
<evidence type="ECO:0000256" key="5">
    <source>
        <dbReference type="ARBA" id="ARBA00022692"/>
    </source>
</evidence>
<dbReference type="PANTHER" id="PTHR43373">
    <property type="entry name" value="NA(+)/H(+) ANTIPORTER SUBUNIT"/>
    <property type="match status" value="1"/>
</dbReference>
<dbReference type="InterPro" id="IPR025383">
    <property type="entry name" value="MrpA_C/MbhD"/>
</dbReference>
<evidence type="ECO:0000256" key="7">
    <source>
        <dbReference type="ARBA" id="ARBA00023065"/>
    </source>
</evidence>
<comment type="caution">
    <text evidence="17">The sequence shown here is derived from an EMBL/GenBank/DDBJ whole genome shotgun (WGS) entry which is preliminary data.</text>
</comment>
<evidence type="ECO:0000259" key="16">
    <source>
        <dbReference type="Pfam" id="PF20501"/>
    </source>
</evidence>
<dbReference type="InterPro" id="IPR046806">
    <property type="entry name" value="MrpA_C/MbhE"/>
</dbReference>
<feature type="transmembrane region" description="Helical" evidence="11">
    <location>
        <begin position="674"/>
        <end position="694"/>
    </location>
</feature>
<feature type="transmembrane region" description="Helical" evidence="11">
    <location>
        <begin position="108"/>
        <end position="135"/>
    </location>
</feature>
<dbReference type="InterPro" id="IPR001750">
    <property type="entry name" value="ND/Mrp_TM"/>
</dbReference>
<feature type="transmembrane region" description="Helical" evidence="11">
    <location>
        <begin position="77"/>
        <end position="96"/>
    </location>
</feature>
<feature type="transmembrane region" description="Helical" evidence="11">
    <location>
        <begin position="201"/>
        <end position="225"/>
    </location>
</feature>
<accession>A0ABT5U1S7</accession>
<organism evidence="17 18">
    <name type="scientific">Georgenia halotolerans</name>
    <dbReference type="NCBI Taxonomy" id="3028317"/>
    <lineage>
        <taxon>Bacteria</taxon>
        <taxon>Bacillati</taxon>
        <taxon>Actinomycetota</taxon>
        <taxon>Actinomycetes</taxon>
        <taxon>Micrococcales</taxon>
        <taxon>Bogoriellaceae</taxon>
        <taxon>Georgenia</taxon>
    </lineage>
</organism>
<keyword evidence="3" id="KW-0050">Antiport</keyword>
<feature type="transmembrane region" description="Helical" evidence="11">
    <location>
        <begin position="790"/>
        <end position="807"/>
    </location>
</feature>
<feature type="transmembrane region" description="Helical" evidence="11">
    <location>
        <begin position="403"/>
        <end position="423"/>
    </location>
</feature>
<evidence type="ECO:0000256" key="3">
    <source>
        <dbReference type="ARBA" id="ARBA00022449"/>
    </source>
</evidence>
<feature type="transmembrane region" description="Helical" evidence="11">
    <location>
        <begin position="156"/>
        <end position="181"/>
    </location>
</feature>
<feature type="transmembrane region" description="Helical" evidence="11">
    <location>
        <begin position="562"/>
        <end position="582"/>
    </location>
</feature>
<keyword evidence="8 11" id="KW-0472">Membrane</keyword>
<dbReference type="EMBL" id="JARACI010001198">
    <property type="protein sequence ID" value="MDD9208184.1"/>
    <property type="molecule type" value="Genomic_DNA"/>
</dbReference>
<evidence type="ECO:0000256" key="9">
    <source>
        <dbReference type="RuleBase" id="RU000320"/>
    </source>
</evidence>
<evidence type="ECO:0000313" key="17">
    <source>
        <dbReference type="EMBL" id="MDD9208184.1"/>
    </source>
</evidence>
<evidence type="ECO:0000256" key="1">
    <source>
        <dbReference type="ARBA" id="ARBA00004651"/>
    </source>
</evidence>
<feature type="transmembrane region" description="Helical" evidence="11">
    <location>
        <begin position="640"/>
        <end position="662"/>
    </location>
</feature>
<comment type="subcellular location">
    <subcellularLocation>
        <location evidence="1">Cell membrane</location>
        <topology evidence="1">Multi-pass membrane protein</topology>
    </subcellularLocation>
    <subcellularLocation>
        <location evidence="9">Membrane</location>
        <topology evidence="9">Multi-pass membrane protein</topology>
    </subcellularLocation>
</comment>
<dbReference type="Pfam" id="PF00361">
    <property type="entry name" value="Proton_antipo_M"/>
    <property type="match status" value="1"/>
</dbReference>
<dbReference type="Pfam" id="PF13244">
    <property type="entry name" value="MbhD"/>
    <property type="match status" value="1"/>
</dbReference>
<evidence type="ECO:0000259" key="12">
    <source>
        <dbReference type="Pfam" id="PF00361"/>
    </source>
</evidence>